<evidence type="ECO:0000313" key="1">
    <source>
        <dbReference type="EMBL" id="MPN25812.1"/>
    </source>
</evidence>
<dbReference type="SUPFAM" id="SSF56112">
    <property type="entry name" value="Protein kinase-like (PK-like)"/>
    <property type="match status" value="1"/>
</dbReference>
<keyword evidence="1" id="KW-0418">Kinase</keyword>
<sequence length="146" mass="16866">MFDNQTNLGICVLDLDTVMPGLSLYDFGDAIRSGAVTAPEDEKDLSKVKLDIELYSEYTQGYLSTAGKSLTETEAQYMPFSAKLMTFECGMRFMTDFLDGDVYFHTDYPEHNLVRCRSQFALVKDIEKKMEQMQEITDKYYRRAIR</sequence>
<comment type="caution">
    <text evidence="1">The sequence shown here is derived from an EMBL/GenBank/DDBJ whole genome shotgun (WGS) entry which is preliminary data.</text>
</comment>
<dbReference type="AlphaFoldDB" id="A0A645GIK9"/>
<dbReference type="InterPro" id="IPR011009">
    <property type="entry name" value="Kinase-like_dom_sf"/>
</dbReference>
<proteinExistence type="predicted"/>
<dbReference type="EMBL" id="VSSQ01075123">
    <property type="protein sequence ID" value="MPN25812.1"/>
    <property type="molecule type" value="Genomic_DNA"/>
</dbReference>
<name>A0A645GIK9_9ZZZZ</name>
<gene>
    <name evidence="1" type="primary">nahK_16</name>
    <name evidence="1" type="ORF">SDC9_173228</name>
</gene>
<protein>
    <submittedName>
        <fullName evidence="1">N-acetylhexosamine 1-kinase</fullName>
        <ecNumber evidence="1">2.7.1.162</ecNumber>
    </submittedName>
</protein>
<organism evidence="1">
    <name type="scientific">bioreactor metagenome</name>
    <dbReference type="NCBI Taxonomy" id="1076179"/>
    <lineage>
        <taxon>unclassified sequences</taxon>
        <taxon>metagenomes</taxon>
        <taxon>ecological metagenomes</taxon>
    </lineage>
</organism>
<keyword evidence="1" id="KW-0808">Transferase</keyword>
<accession>A0A645GIK9</accession>
<reference evidence="1" key="1">
    <citation type="submission" date="2019-08" db="EMBL/GenBank/DDBJ databases">
        <authorList>
            <person name="Kucharzyk K."/>
            <person name="Murdoch R.W."/>
            <person name="Higgins S."/>
            <person name="Loffler F."/>
        </authorList>
    </citation>
    <scope>NUCLEOTIDE SEQUENCE</scope>
</reference>
<dbReference type="GO" id="GO:0016301">
    <property type="term" value="F:kinase activity"/>
    <property type="evidence" value="ECO:0007669"/>
    <property type="project" value="UniProtKB-KW"/>
</dbReference>
<dbReference type="EC" id="2.7.1.162" evidence="1"/>